<keyword evidence="11" id="KW-1185">Reference proteome</keyword>
<dbReference type="RefSeq" id="WP_015751115.1">
    <property type="nucleotide sequence ID" value="NC_013223.1"/>
</dbReference>
<feature type="active site" evidence="5 6">
    <location>
        <position position="190"/>
    </location>
</feature>
<evidence type="ECO:0000256" key="3">
    <source>
        <dbReference type="ARBA" id="ARBA00022801"/>
    </source>
</evidence>
<comment type="catalytic activity">
    <reaction evidence="4 5">
        <text>[protein]-L-glutamate 5-O-methyl ester + H2O = L-glutamyl-[protein] + methanol + H(+)</text>
        <dbReference type="Rhea" id="RHEA:23236"/>
        <dbReference type="Rhea" id="RHEA-COMP:10208"/>
        <dbReference type="Rhea" id="RHEA-COMP:10311"/>
        <dbReference type="ChEBI" id="CHEBI:15377"/>
        <dbReference type="ChEBI" id="CHEBI:15378"/>
        <dbReference type="ChEBI" id="CHEBI:17790"/>
        <dbReference type="ChEBI" id="CHEBI:29973"/>
        <dbReference type="ChEBI" id="CHEBI:82795"/>
        <dbReference type="EC" id="3.1.1.61"/>
    </reaction>
</comment>
<organism evidence="10 11">
    <name type="scientific">Desulfohalobium retbaense (strain ATCC 49708 / DSM 5692 / JCM 16813 / HR100)</name>
    <dbReference type="NCBI Taxonomy" id="485915"/>
    <lineage>
        <taxon>Bacteria</taxon>
        <taxon>Pseudomonadati</taxon>
        <taxon>Thermodesulfobacteriota</taxon>
        <taxon>Desulfovibrionia</taxon>
        <taxon>Desulfovibrionales</taxon>
        <taxon>Desulfohalobiaceae</taxon>
        <taxon>Desulfohalobium</taxon>
    </lineage>
</organism>
<feature type="active site" evidence="5 6">
    <location>
        <position position="164"/>
    </location>
</feature>
<feature type="domain" description="CheB-type methylesterase" evidence="9">
    <location>
        <begin position="158"/>
        <end position="343"/>
    </location>
</feature>
<dbReference type="CDD" id="cd16432">
    <property type="entry name" value="CheB_Rec"/>
    <property type="match status" value="1"/>
</dbReference>
<evidence type="ECO:0000256" key="5">
    <source>
        <dbReference type="HAMAP-Rule" id="MF_00099"/>
    </source>
</evidence>
<dbReference type="EC" id="3.5.1.44" evidence="5"/>
<dbReference type="EMBL" id="CP001734">
    <property type="protein sequence ID" value="ACV67957.1"/>
    <property type="molecule type" value="Genomic_DNA"/>
</dbReference>
<evidence type="ECO:0000313" key="11">
    <source>
        <dbReference type="Proteomes" id="UP000001052"/>
    </source>
</evidence>
<evidence type="ECO:0000256" key="1">
    <source>
        <dbReference type="ARBA" id="ARBA00022490"/>
    </source>
</evidence>
<comment type="PTM">
    <text evidence="5">Phosphorylated by CheA. Phosphorylation of the N-terminal regulatory domain activates the methylesterase activity.</text>
</comment>
<evidence type="ECO:0000259" key="9">
    <source>
        <dbReference type="PROSITE" id="PS50122"/>
    </source>
</evidence>
<evidence type="ECO:0000259" key="8">
    <source>
        <dbReference type="PROSITE" id="PS50110"/>
    </source>
</evidence>
<reference evidence="11" key="1">
    <citation type="submission" date="2009-09" db="EMBL/GenBank/DDBJ databases">
        <title>The complete chromosome of Desulfohalobium retbaense DSM 5692.</title>
        <authorList>
            <consortium name="US DOE Joint Genome Institute (JGI-PGF)"/>
            <person name="Lucas S."/>
            <person name="Copeland A."/>
            <person name="Lapidus A."/>
            <person name="Glavina del Rio T."/>
            <person name="Dalin E."/>
            <person name="Tice H."/>
            <person name="Bruce D."/>
            <person name="Goodwin L."/>
            <person name="Pitluck S."/>
            <person name="Kyrpides N."/>
            <person name="Mavromatis K."/>
            <person name="Ivanova N."/>
            <person name="Mikhailova N."/>
            <person name="Munk A.C."/>
            <person name="Brettin T."/>
            <person name="Detter J.C."/>
            <person name="Han C."/>
            <person name="Tapia R."/>
            <person name="Larimer F."/>
            <person name="Land M."/>
            <person name="Hauser L."/>
            <person name="Markowitz V."/>
            <person name="Cheng J.-F."/>
            <person name="Hugenholtz P."/>
            <person name="Woyke T."/>
            <person name="Wu D."/>
            <person name="Spring S."/>
            <person name="Klenk H.-P."/>
            <person name="Eisen J.A."/>
        </authorList>
    </citation>
    <scope>NUCLEOTIDE SEQUENCE [LARGE SCALE GENOMIC DNA]</scope>
    <source>
        <strain evidence="11">DSM 5692</strain>
    </source>
</reference>
<dbReference type="PIRSF" id="PIRSF000876">
    <property type="entry name" value="RR_chemtxs_CheB"/>
    <property type="match status" value="1"/>
</dbReference>
<gene>
    <name evidence="5" type="primary">cheB</name>
    <name evidence="10" type="ordered locus">Dret_0665</name>
</gene>
<accession>C8X0L0</accession>
<dbReference type="OrthoDB" id="9793421at2"/>
<dbReference type="InterPro" id="IPR001789">
    <property type="entry name" value="Sig_transdc_resp-reg_receiver"/>
</dbReference>
<dbReference type="PROSITE" id="PS50110">
    <property type="entry name" value="RESPONSE_REGULATORY"/>
    <property type="match status" value="1"/>
</dbReference>
<dbReference type="AlphaFoldDB" id="C8X0L0"/>
<dbReference type="PANTHER" id="PTHR42872:SF6">
    <property type="entry name" value="PROTEIN-GLUTAMATE METHYLESTERASE_PROTEIN-GLUTAMINE GLUTAMINASE"/>
    <property type="match status" value="1"/>
</dbReference>
<dbReference type="GO" id="GO:0008984">
    <property type="term" value="F:protein-glutamate methylesterase activity"/>
    <property type="evidence" value="ECO:0007669"/>
    <property type="project" value="UniProtKB-UniRule"/>
</dbReference>
<protein>
    <recommendedName>
        <fullName evidence="5">Protein-glutamate methylesterase/protein-glutamine glutaminase</fullName>
        <ecNumber evidence="5">3.1.1.61</ecNumber>
        <ecNumber evidence="5">3.5.1.44</ecNumber>
    </recommendedName>
</protein>
<sequence>MIKVLIVDDSAIVRQVFSRELGQAEDIEVVGTAPDPYVARDKIVQLRPDVLLLDIEMPRMDGLTFLRKLMKHYPLPVIIVSSLTNQGGELAMDAINAGAVEVMTKPGSAFSVADMSTTLVDKIRAAAKARVEKPLQSSPSRVPPPQGQLTDRKMTNAILAIGASTGGTQAIQAVLQAMPRNAPGTVIVQHMPEKFTASFAARLNELCAMEVREARNNDTVRPGLVLLAPGNYHMLLRRSGARFYVQVKEGPMVCRQRPSVEVLFKSVAQSAGRNAVGAILTGMGRDGAEGMLTMHQAGARTIAQDEASSVVFGMPKEAIKLGGVDKTLPLSAIPEAMLDLAQQ</sequence>
<feature type="domain" description="Response regulatory" evidence="8">
    <location>
        <begin position="3"/>
        <end position="120"/>
    </location>
</feature>
<evidence type="ECO:0000256" key="4">
    <source>
        <dbReference type="ARBA" id="ARBA00048267"/>
    </source>
</evidence>
<keyword evidence="2 5" id="KW-0145">Chemotaxis</keyword>
<evidence type="ECO:0000256" key="2">
    <source>
        <dbReference type="ARBA" id="ARBA00022500"/>
    </source>
</evidence>
<dbReference type="InterPro" id="IPR008248">
    <property type="entry name" value="CheB-like"/>
</dbReference>
<dbReference type="NCBIfam" id="NF009206">
    <property type="entry name" value="PRK12555.1"/>
    <property type="match status" value="1"/>
</dbReference>
<reference evidence="10 11" key="2">
    <citation type="journal article" date="2010" name="Stand. Genomic Sci.">
        <title>Complete genome sequence of Desulfohalobium retbaense type strain (HR(100)).</title>
        <authorList>
            <person name="Spring S."/>
            <person name="Nolan M."/>
            <person name="Lapidus A."/>
            <person name="Glavina Del Rio T."/>
            <person name="Copeland A."/>
            <person name="Tice H."/>
            <person name="Cheng J.F."/>
            <person name="Lucas S."/>
            <person name="Land M."/>
            <person name="Chen F."/>
            <person name="Bruce D."/>
            <person name="Goodwin L."/>
            <person name="Pitluck S."/>
            <person name="Ivanova N."/>
            <person name="Mavromatis K."/>
            <person name="Mikhailova N."/>
            <person name="Pati A."/>
            <person name="Chen A."/>
            <person name="Palaniappan K."/>
            <person name="Hauser L."/>
            <person name="Chang Y.J."/>
            <person name="Jeffries C.D."/>
            <person name="Munk C."/>
            <person name="Kiss H."/>
            <person name="Chain P."/>
            <person name="Han C."/>
            <person name="Brettin T."/>
            <person name="Detter J.C."/>
            <person name="Schuler E."/>
            <person name="Goker M."/>
            <person name="Rohde M."/>
            <person name="Bristow J."/>
            <person name="Eisen J.A."/>
            <person name="Markowitz V."/>
            <person name="Hugenholtz P."/>
            <person name="Kyrpides N.C."/>
            <person name="Klenk H.P."/>
        </authorList>
    </citation>
    <scope>NUCLEOTIDE SEQUENCE [LARGE SCALE GENOMIC DNA]</scope>
    <source>
        <strain evidence="10 11">DSM 5692</strain>
    </source>
</reference>
<comment type="subcellular location">
    <subcellularLocation>
        <location evidence="5">Cytoplasm</location>
    </subcellularLocation>
</comment>
<dbReference type="Proteomes" id="UP000001052">
    <property type="component" value="Chromosome"/>
</dbReference>
<keyword evidence="5 7" id="KW-0597">Phosphoprotein</keyword>
<proteinExistence type="inferred from homology"/>
<dbReference type="Pfam" id="PF01339">
    <property type="entry name" value="CheB_methylest"/>
    <property type="match status" value="1"/>
</dbReference>
<name>C8X0L0_DESRD</name>
<dbReference type="InterPro" id="IPR035909">
    <property type="entry name" value="CheB_C"/>
</dbReference>
<dbReference type="SMART" id="SM00448">
    <property type="entry name" value="REC"/>
    <property type="match status" value="1"/>
</dbReference>
<dbReference type="Gene3D" id="3.40.50.180">
    <property type="entry name" value="Methylesterase CheB, C-terminal domain"/>
    <property type="match status" value="1"/>
</dbReference>
<dbReference type="EC" id="3.1.1.61" evidence="5"/>
<dbReference type="CDD" id="cd17541">
    <property type="entry name" value="REC_CheB-like"/>
    <property type="match status" value="1"/>
</dbReference>
<keyword evidence="3 5" id="KW-0378">Hydrolase</keyword>
<dbReference type="PANTHER" id="PTHR42872">
    <property type="entry name" value="PROTEIN-GLUTAMATE METHYLESTERASE/PROTEIN-GLUTAMINE GLUTAMINASE"/>
    <property type="match status" value="1"/>
</dbReference>
<dbReference type="NCBIfam" id="NF001965">
    <property type="entry name" value="PRK00742.1"/>
    <property type="match status" value="1"/>
</dbReference>
<dbReference type="GO" id="GO:0006935">
    <property type="term" value="P:chemotaxis"/>
    <property type="evidence" value="ECO:0007669"/>
    <property type="project" value="UniProtKB-UniRule"/>
</dbReference>
<dbReference type="HOGENOM" id="CLU_000445_51_0_7"/>
<dbReference type="PROSITE" id="PS50122">
    <property type="entry name" value="CHEB"/>
    <property type="match status" value="1"/>
</dbReference>
<dbReference type="eggNOG" id="COG2201">
    <property type="taxonomic scope" value="Bacteria"/>
</dbReference>
<dbReference type="SUPFAM" id="SSF52172">
    <property type="entry name" value="CheY-like"/>
    <property type="match status" value="1"/>
</dbReference>
<dbReference type="SUPFAM" id="SSF52738">
    <property type="entry name" value="Methylesterase CheB, C-terminal domain"/>
    <property type="match status" value="1"/>
</dbReference>
<dbReference type="Pfam" id="PF00072">
    <property type="entry name" value="Response_reg"/>
    <property type="match status" value="1"/>
</dbReference>
<dbReference type="GO" id="GO:0050568">
    <property type="term" value="F:protein-glutamine glutaminase activity"/>
    <property type="evidence" value="ECO:0007669"/>
    <property type="project" value="UniProtKB-UniRule"/>
</dbReference>
<comment type="similarity">
    <text evidence="5">Belongs to the CheB family.</text>
</comment>
<dbReference type="STRING" id="485915.Dret_0665"/>
<evidence type="ECO:0000313" key="10">
    <source>
        <dbReference type="EMBL" id="ACV67957.1"/>
    </source>
</evidence>
<feature type="active site" evidence="5 6">
    <location>
        <position position="286"/>
    </location>
</feature>
<keyword evidence="1 5" id="KW-0963">Cytoplasm</keyword>
<dbReference type="GO" id="GO:0000156">
    <property type="term" value="F:phosphorelay response regulator activity"/>
    <property type="evidence" value="ECO:0007669"/>
    <property type="project" value="InterPro"/>
</dbReference>
<evidence type="ECO:0000256" key="7">
    <source>
        <dbReference type="PROSITE-ProRule" id="PRU00169"/>
    </source>
</evidence>
<comment type="domain">
    <text evidence="5">Contains a C-terminal catalytic domain, and an N-terminal region which modulates catalytic activity.</text>
</comment>
<dbReference type="InterPro" id="IPR011006">
    <property type="entry name" value="CheY-like_superfamily"/>
</dbReference>
<dbReference type="HAMAP" id="MF_00099">
    <property type="entry name" value="CheB_chemtxs"/>
    <property type="match status" value="1"/>
</dbReference>
<dbReference type="InterPro" id="IPR000673">
    <property type="entry name" value="Sig_transdc_resp-reg_Me-estase"/>
</dbReference>
<evidence type="ECO:0000256" key="6">
    <source>
        <dbReference type="PROSITE-ProRule" id="PRU00050"/>
    </source>
</evidence>
<dbReference type="Gene3D" id="3.40.50.2300">
    <property type="match status" value="1"/>
</dbReference>
<comment type="function">
    <text evidence="5">Involved in chemotaxis. Part of a chemotaxis signal transduction system that modulates chemotaxis in response to various stimuli. Catalyzes the demethylation of specific methylglutamate residues introduced into the chemoreceptors (methyl-accepting chemotaxis proteins or MCP) by CheR. Also mediates the irreversible deamidation of specific glutamine residues to glutamic acid.</text>
</comment>
<comment type="catalytic activity">
    <reaction evidence="5">
        <text>L-glutaminyl-[protein] + H2O = L-glutamyl-[protein] + NH4(+)</text>
        <dbReference type="Rhea" id="RHEA:16441"/>
        <dbReference type="Rhea" id="RHEA-COMP:10207"/>
        <dbReference type="Rhea" id="RHEA-COMP:10208"/>
        <dbReference type="ChEBI" id="CHEBI:15377"/>
        <dbReference type="ChEBI" id="CHEBI:28938"/>
        <dbReference type="ChEBI" id="CHEBI:29973"/>
        <dbReference type="ChEBI" id="CHEBI:30011"/>
        <dbReference type="EC" id="3.5.1.44"/>
    </reaction>
</comment>
<dbReference type="KEGG" id="drt:Dret_0665"/>
<dbReference type="GO" id="GO:0005737">
    <property type="term" value="C:cytoplasm"/>
    <property type="evidence" value="ECO:0007669"/>
    <property type="project" value="UniProtKB-SubCell"/>
</dbReference>
<feature type="modified residue" description="4-aspartylphosphate" evidence="5 7">
    <location>
        <position position="54"/>
    </location>
</feature>